<reference evidence="9" key="1">
    <citation type="journal article" date="2021" name="PeerJ">
        <title>Extensive microbial diversity within the chicken gut microbiome revealed by metagenomics and culture.</title>
        <authorList>
            <person name="Gilroy R."/>
            <person name="Ravi A."/>
            <person name="Getino M."/>
            <person name="Pursley I."/>
            <person name="Horton D.L."/>
            <person name="Alikhan N.F."/>
            <person name="Baker D."/>
            <person name="Gharbi K."/>
            <person name="Hall N."/>
            <person name="Watson M."/>
            <person name="Adriaenssens E.M."/>
            <person name="Foster-Nyarko E."/>
            <person name="Jarju S."/>
            <person name="Secka A."/>
            <person name="Antonio M."/>
            <person name="Oren A."/>
            <person name="Chaudhuri R.R."/>
            <person name="La Ragione R."/>
            <person name="Hildebrand F."/>
            <person name="Pallen M.J."/>
        </authorList>
    </citation>
    <scope>NUCLEOTIDE SEQUENCE</scope>
    <source>
        <strain evidence="9">ChiHecec2B26-446</strain>
    </source>
</reference>
<dbReference type="Pfam" id="PF00037">
    <property type="entry name" value="Fer4"/>
    <property type="match status" value="1"/>
</dbReference>
<comment type="caution">
    <text evidence="9">The sequence shown here is derived from an EMBL/GenBank/DDBJ whole genome shotgun (WGS) entry which is preliminary data.</text>
</comment>
<evidence type="ECO:0000256" key="6">
    <source>
        <dbReference type="ARBA" id="ARBA00023014"/>
    </source>
</evidence>
<evidence type="ECO:0000259" key="8">
    <source>
        <dbReference type="PROSITE" id="PS51379"/>
    </source>
</evidence>
<dbReference type="GO" id="GO:0051539">
    <property type="term" value="F:4 iron, 4 sulfur cluster binding"/>
    <property type="evidence" value="ECO:0007669"/>
    <property type="project" value="UniProtKB-KW"/>
</dbReference>
<dbReference type="PROSITE" id="PS51379">
    <property type="entry name" value="4FE4S_FER_2"/>
    <property type="match status" value="1"/>
</dbReference>
<dbReference type="PROSITE" id="PS00198">
    <property type="entry name" value="4FE4S_FER_1"/>
    <property type="match status" value="1"/>
</dbReference>
<evidence type="ECO:0000256" key="7">
    <source>
        <dbReference type="SAM" id="MobiDB-lite"/>
    </source>
</evidence>
<evidence type="ECO:0000313" key="9">
    <source>
        <dbReference type="EMBL" id="HIW00227.1"/>
    </source>
</evidence>
<keyword evidence="1" id="KW-0813">Transport</keyword>
<evidence type="ECO:0000256" key="4">
    <source>
        <dbReference type="ARBA" id="ARBA00022982"/>
    </source>
</evidence>
<feature type="domain" description="4Fe-4S ferredoxin-type" evidence="8">
    <location>
        <begin position="81"/>
        <end position="110"/>
    </location>
</feature>
<name>A0A9D1PX38_9BACT</name>
<dbReference type="PANTHER" id="PTHR42859:SF10">
    <property type="entry name" value="DIMETHYLSULFOXIDE REDUCTASE CHAIN B"/>
    <property type="match status" value="1"/>
</dbReference>
<sequence>MERIVLLSERCRACRRCEVACIAAHHGIDIKEATKRRSEFISRVRVIKGEGYKTTVRCHECSNAPCCHICPTGALEQLESGAVTMHPELCIACEMCADACPYGAIQMDVSPLPVVKVEDNPDDEELQQPRKVAVRCDLCRDWRRENGKTMTPCMEACPAQCIGLMLDDGTTIFPEKPVKKAVVKPAAAPAAKSEPASEEKPAAKHEPAAEEKPAAKPEPAAEEKPAAKPEPAAEEKPAAKHEPAAEEKSAAKPEPAAEEKPAAKPEPAAEEKPAAKPEPAAEEKS</sequence>
<dbReference type="InterPro" id="IPR017896">
    <property type="entry name" value="4Fe4S_Fe-S-bd"/>
</dbReference>
<evidence type="ECO:0000256" key="5">
    <source>
        <dbReference type="ARBA" id="ARBA00023004"/>
    </source>
</evidence>
<keyword evidence="5" id="KW-0408">Iron</keyword>
<dbReference type="EMBL" id="DXHV01000038">
    <property type="protein sequence ID" value="HIW00227.1"/>
    <property type="molecule type" value="Genomic_DNA"/>
</dbReference>
<dbReference type="AlphaFoldDB" id="A0A9D1PX38"/>
<keyword evidence="2" id="KW-0004">4Fe-4S</keyword>
<accession>A0A9D1PX38</accession>
<dbReference type="Gene3D" id="3.30.70.20">
    <property type="match status" value="2"/>
</dbReference>
<evidence type="ECO:0000256" key="3">
    <source>
        <dbReference type="ARBA" id="ARBA00022723"/>
    </source>
</evidence>
<dbReference type="SUPFAM" id="SSF54862">
    <property type="entry name" value="4Fe-4S ferredoxins"/>
    <property type="match status" value="1"/>
</dbReference>
<evidence type="ECO:0000313" key="10">
    <source>
        <dbReference type="Proteomes" id="UP000886752"/>
    </source>
</evidence>
<dbReference type="GO" id="GO:0046872">
    <property type="term" value="F:metal ion binding"/>
    <property type="evidence" value="ECO:0007669"/>
    <property type="project" value="UniProtKB-KW"/>
</dbReference>
<evidence type="ECO:0000256" key="2">
    <source>
        <dbReference type="ARBA" id="ARBA00022485"/>
    </source>
</evidence>
<gene>
    <name evidence="9" type="ORF">H9894_03445</name>
</gene>
<feature type="region of interest" description="Disordered" evidence="7">
    <location>
        <begin position="188"/>
        <end position="285"/>
    </location>
</feature>
<dbReference type="Proteomes" id="UP000886752">
    <property type="component" value="Unassembled WGS sequence"/>
</dbReference>
<reference evidence="9" key="2">
    <citation type="submission" date="2021-04" db="EMBL/GenBank/DDBJ databases">
        <authorList>
            <person name="Gilroy R."/>
        </authorList>
    </citation>
    <scope>NUCLEOTIDE SEQUENCE</scope>
    <source>
        <strain evidence="9">ChiHecec2B26-446</strain>
    </source>
</reference>
<feature type="compositionally biased region" description="Basic and acidic residues" evidence="7">
    <location>
        <begin position="195"/>
        <end position="285"/>
    </location>
</feature>
<keyword evidence="4" id="KW-0249">Electron transport</keyword>
<dbReference type="InterPro" id="IPR050294">
    <property type="entry name" value="RnfB_subfamily"/>
</dbReference>
<proteinExistence type="predicted"/>
<feature type="non-terminal residue" evidence="9">
    <location>
        <position position="285"/>
    </location>
</feature>
<dbReference type="InterPro" id="IPR017900">
    <property type="entry name" value="4Fe4S_Fe_S_CS"/>
</dbReference>
<evidence type="ECO:0000256" key="1">
    <source>
        <dbReference type="ARBA" id="ARBA00022448"/>
    </source>
</evidence>
<keyword evidence="3" id="KW-0479">Metal-binding</keyword>
<organism evidence="9 10">
    <name type="scientific">Candidatus Desulfovibrio intestinipullorum</name>
    <dbReference type="NCBI Taxonomy" id="2838536"/>
    <lineage>
        <taxon>Bacteria</taxon>
        <taxon>Pseudomonadati</taxon>
        <taxon>Thermodesulfobacteriota</taxon>
        <taxon>Desulfovibrionia</taxon>
        <taxon>Desulfovibrionales</taxon>
        <taxon>Desulfovibrionaceae</taxon>
        <taxon>Desulfovibrio</taxon>
    </lineage>
</organism>
<dbReference type="PANTHER" id="PTHR42859">
    <property type="entry name" value="OXIDOREDUCTASE"/>
    <property type="match status" value="1"/>
</dbReference>
<keyword evidence="6" id="KW-0411">Iron-sulfur</keyword>
<protein>
    <submittedName>
        <fullName evidence="9">4Fe-4S dicluster domain-containing protein</fullName>
    </submittedName>
</protein>